<keyword evidence="4" id="KW-1185">Reference proteome</keyword>
<dbReference type="GO" id="GO:0046983">
    <property type="term" value="F:protein dimerization activity"/>
    <property type="evidence" value="ECO:0007669"/>
    <property type="project" value="InterPro"/>
</dbReference>
<feature type="domain" description="HAT C-terminal dimerisation" evidence="2">
    <location>
        <begin position="116"/>
        <end position="166"/>
    </location>
</feature>
<feature type="transmembrane region" description="Helical" evidence="1">
    <location>
        <begin position="121"/>
        <end position="139"/>
    </location>
</feature>
<evidence type="ECO:0000313" key="3">
    <source>
        <dbReference type="EMBL" id="GAV91744.1"/>
    </source>
</evidence>
<dbReference type="OrthoDB" id="907499at2759"/>
<keyword evidence="1" id="KW-1133">Transmembrane helix</keyword>
<reference evidence="4" key="1">
    <citation type="submission" date="2016-04" db="EMBL/GenBank/DDBJ databases">
        <title>Cephalotus genome sequencing.</title>
        <authorList>
            <person name="Fukushima K."/>
            <person name="Hasebe M."/>
            <person name="Fang X."/>
        </authorList>
    </citation>
    <scope>NUCLEOTIDE SEQUENCE [LARGE SCALE GENOMIC DNA]</scope>
    <source>
        <strain evidence="4">cv. St1</strain>
    </source>
</reference>
<dbReference type="EMBL" id="BDDD01007967">
    <property type="protein sequence ID" value="GAV91744.1"/>
    <property type="molecule type" value="Genomic_DNA"/>
</dbReference>
<dbReference type="AlphaFoldDB" id="A0A1Q3DGY7"/>
<dbReference type="InterPro" id="IPR055298">
    <property type="entry name" value="AtLOH3-like"/>
</dbReference>
<accession>A0A1Q3DGY7</accession>
<keyword evidence="1" id="KW-0472">Membrane</keyword>
<evidence type="ECO:0000313" key="4">
    <source>
        <dbReference type="Proteomes" id="UP000187406"/>
    </source>
</evidence>
<dbReference type="Proteomes" id="UP000187406">
    <property type="component" value="Unassembled WGS sequence"/>
</dbReference>
<dbReference type="InterPro" id="IPR008906">
    <property type="entry name" value="HATC_C_dom"/>
</dbReference>
<dbReference type="InParanoid" id="A0A1Q3DGY7"/>
<keyword evidence="1" id="KW-0812">Transmembrane</keyword>
<gene>
    <name evidence="3" type="ORF">CFOL_v3_35133</name>
</gene>
<evidence type="ECO:0000256" key="1">
    <source>
        <dbReference type="SAM" id="Phobius"/>
    </source>
</evidence>
<protein>
    <submittedName>
        <fullName evidence="3">Dimer_Tnp_hAT domain-containing protein</fullName>
    </submittedName>
</protein>
<dbReference type="Pfam" id="PF05699">
    <property type="entry name" value="Dimer_Tnp_hAT"/>
    <property type="match status" value="1"/>
</dbReference>
<sequence>MRRFNKAWFDKYSTSFEYSITDDAAYYLYYYLFNPSGKTFVNIGFKYWCLNAINHFLAFNTEDLVSFAKFYPNDFSTTDLMELKNQLETYIIDMHSYIEFTEVNDIGELAKRMKEKNKNKVYPLVYMLLKLVLILPVSTATMERAFFVMTIIKNRLRNRNGRSMDERHFG</sequence>
<proteinExistence type="predicted"/>
<organism evidence="3 4">
    <name type="scientific">Cephalotus follicularis</name>
    <name type="common">Albany pitcher plant</name>
    <dbReference type="NCBI Taxonomy" id="3775"/>
    <lineage>
        <taxon>Eukaryota</taxon>
        <taxon>Viridiplantae</taxon>
        <taxon>Streptophyta</taxon>
        <taxon>Embryophyta</taxon>
        <taxon>Tracheophyta</taxon>
        <taxon>Spermatophyta</taxon>
        <taxon>Magnoliopsida</taxon>
        <taxon>eudicotyledons</taxon>
        <taxon>Gunneridae</taxon>
        <taxon>Pentapetalae</taxon>
        <taxon>rosids</taxon>
        <taxon>fabids</taxon>
        <taxon>Oxalidales</taxon>
        <taxon>Cephalotaceae</taxon>
        <taxon>Cephalotus</taxon>
    </lineage>
</organism>
<dbReference type="PANTHER" id="PTHR11697">
    <property type="entry name" value="GENERAL TRANSCRIPTION FACTOR 2-RELATED ZINC FINGER PROTEIN"/>
    <property type="match status" value="1"/>
</dbReference>
<comment type="caution">
    <text evidence="3">The sequence shown here is derived from an EMBL/GenBank/DDBJ whole genome shotgun (WGS) entry which is preliminary data.</text>
</comment>
<dbReference type="PANTHER" id="PTHR11697:SF230">
    <property type="entry name" value="ZINC FINGER, MYM DOMAIN CONTAINING 1"/>
    <property type="match status" value="1"/>
</dbReference>
<name>A0A1Q3DGY7_CEPFO</name>
<evidence type="ECO:0000259" key="2">
    <source>
        <dbReference type="Pfam" id="PF05699"/>
    </source>
</evidence>